<dbReference type="AlphaFoldDB" id="A0A9W8JQ34"/>
<organism evidence="2 3">
    <name type="scientific">Candolleomyces eurysporus</name>
    <dbReference type="NCBI Taxonomy" id="2828524"/>
    <lineage>
        <taxon>Eukaryota</taxon>
        <taxon>Fungi</taxon>
        <taxon>Dikarya</taxon>
        <taxon>Basidiomycota</taxon>
        <taxon>Agaricomycotina</taxon>
        <taxon>Agaricomycetes</taxon>
        <taxon>Agaricomycetidae</taxon>
        <taxon>Agaricales</taxon>
        <taxon>Agaricineae</taxon>
        <taxon>Psathyrellaceae</taxon>
        <taxon>Candolleomyces</taxon>
    </lineage>
</organism>
<dbReference type="Proteomes" id="UP001140091">
    <property type="component" value="Unassembled WGS sequence"/>
</dbReference>
<feature type="compositionally biased region" description="Polar residues" evidence="1">
    <location>
        <begin position="388"/>
        <end position="424"/>
    </location>
</feature>
<feature type="compositionally biased region" description="Low complexity" evidence="1">
    <location>
        <begin position="425"/>
        <end position="437"/>
    </location>
</feature>
<reference evidence="2" key="1">
    <citation type="submission" date="2022-06" db="EMBL/GenBank/DDBJ databases">
        <title>Genome Sequence of Candolleomyces eurysporus.</title>
        <authorList>
            <person name="Buettner E."/>
        </authorList>
    </citation>
    <scope>NUCLEOTIDE SEQUENCE</scope>
    <source>
        <strain evidence="2">VTCC 930004</strain>
    </source>
</reference>
<feature type="region of interest" description="Disordered" evidence="1">
    <location>
        <begin position="371"/>
        <end position="437"/>
    </location>
</feature>
<feature type="region of interest" description="Disordered" evidence="1">
    <location>
        <begin position="895"/>
        <end position="944"/>
    </location>
</feature>
<evidence type="ECO:0000256" key="1">
    <source>
        <dbReference type="SAM" id="MobiDB-lite"/>
    </source>
</evidence>
<protein>
    <submittedName>
        <fullName evidence="2">Uncharacterized protein</fullName>
    </submittedName>
</protein>
<keyword evidence="3" id="KW-1185">Reference proteome</keyword>
<evidence type="ECO:0000313" key="3">
    <source>
        <dbReference type="Proteomes" id="UP001140091"/>
    </source>
</evidence>
<dbReference type="EMBL" id="JANBPK010000708">
    <property type="protein sequence ID" value="KAJ2934893.1"/>
    <property type="molecule type" value="Genomic_DNA"/>
</dbReference>
<feature type="compositionally biased region" description="Low complexity" evidence="1">
    <location>
        <begin position="921"/>
        <end position="941"/>
    </location>
</feature>
<proteinExistence type="predicted"/>
<feature type="region of interest" description="Disordered" evidence="1">
    <location>
        <begin position="216"/>
        <end position="236"/>
    </location>
</feature>
<dbReference type="OrthoDB" id="3210731at2759"/>
<feature type="compositionally biased region" description="Low complexity" evidence="1">
    <location>
        <begin position="378"/>
        <end position="387"/>
    </location>
</feature>
<accession>A0A9W8JQ34</accession>
<sequence>MYLKMAIPLESVVPGSTIPLFPEENVKVLSSQVHPLDPNSVPYNFSSTVSPLLHRAACALNLPARSQESFNSAFDLGSTHSNVSTPSSLRASKPENAEMIPPVDPQYTGHILVSGYNISYVLPKVFPNQSLDHEEPYSRASSRARRPSISERNTAQFMAAIDMWVPYVSKPSRHPYLLSIPTPKCLHNHIKLRIFPPNNNTSNSYASLSSIEDEGSSWDLTSEPHVTRSSSTRLARSNSYNHFADDESSDSSTAGFSEGCGIQGTFPSAERIRIRWAKPSKSVNVPGGGRDGRRRVGVKHVKAEMVCVVRGTQPGSEKGAPESVVMDVQYTGSCSGVWFPGVATLLGMDIGLEAKGCDVAWAEGQSPHWDISGGTGFTGFDTGPSTDVPTQPNSRVSSFESNPQDGDLASSNGSANGFLNTKPQASRSNSASSTSSLLRAPLPAAGVGEYSFEASTSSATSNPLNSSPFGTMSSIPSISMSAASIGGPSAPKPPGMPITLHLNINELLPPAKNVFTFTISGTIVLTPRNPLSRISGSRPPSPTEFRVGDSGLVMLPKFTVLAADSEAITTTVRNEIDGLLGAVDVYHATGDIHRDAQAKKTVLQKGGFTKCDTPTISVVTATVMPFPALERATRIVYSVSLQLRVPMLKDSDSLEFGFAHAAGDGEPTPKPPKLQLVSATLDGVPVEVETSVSTEVEVSKYGVGFERMGGKEWLSWIKLKVGALHGGLVLVEYLVKEDVEEKSRKGKEKAVESQLPLLLPTFSMPIGKFEVKLCNIKDFDITIASNLAFQQAVSDGYRLMHFSLEEFFYPQLRVVFAKSNSSKPRIAPFFILTWTLFVIAAVLQMRASFVLSGMKTTVGDYPKVLQPEVEPIVSISTVTVTATSYETITLAAPSMPTSHSPIVLPSPSVTTSRSELTANAPSSSHTTSSSTVTSRPTSTPPDFGLQPLREAFKFSWPEDFTAAREVYEKFVEAAGVVWQFLRKAYHYPLEAP</sequence>
<feature type="compositionally biased region" description="Polar residues" evidence="1">
    <location>
        <begin position="907"/>
        <end position="920"/>
    </location>
</feature>
<gene>
    <name evidence="2" type="ORF">H1R20_g2148</name>
</gene>
<comment type="caution">
    <text evidence="2">The sequence shown here is derived from an EMBL/GenBank/DDBJ whole genome shotgun (WGS) entry which is preliminary data.</text>
</comment>
<evidence type="ECO:0000313" key="2">
    <source>
        <dbReference type="EMBL" id="KAJ2934893.1"/>
    </source>
</evidence>
<feature type="compositionally biased region" description="Polar residues" evidence="1">
    <location>
        <begin position="227"/>
        <end position="236"/>
    </location>
</feature>
<feature type="non-terminal residue" evidence="2">
    <location>
        <position position="992"/>
    </location>
</feature>
<name>A0A9W8JQ34_9AGAR</name>